<keyword evidence="9" id="KW-1185">Reference proteome</keyword>
<evidence type="ECO:0000256" key="6">
    <source>
        <dbReference type="SAM" id="Phobius"/>
    </source>
</evidence>
<comment type="subcellular location">
    <subcellularLocation>
        <location evidence="1">Membrane</location>
        <topology evidence="1">Multi-pass membrane protein</topology>
    </subcellularLocation>
</comment>
<dbReference type="RefSeq" id="WP_301131349.1">
    <property type="nucleotide sequence ID" value="NZ_JAUHPW010000002.1"/>
</dbReference>
<feature type="transmembrane region" description="Helical" evidence="6">
    <location>
        <begin position="121"/>
        <end position="140"/>
    </location>
</feature>
<feature type="transmembrane region" description="Helical" evidence="6">
    <location>
        <begin position="92"/>
        <end position="115"/>
    </location>
</feature>
<reference evidence="8" key="1">
    <citation type="submission" date="2023-06" db="EMBL/GenBank/DDBJ databases">
        <title>Sysu t00192.</title>
        <authorList>
            <person name="Gao L."/>
            <person name="Fang B.-Z."/>
            <person name="Li W.-J."/>
        </authorList>
    </citation>
    <scope>NUCLEOTIDE SEQUENCE</scope>
    <source>
        <strain evidence="8">SYSU T00192</strain>
    </source>
</reference>
<evidence type="ECO:0000256" key="1">
    <source>
        <dbReference type="ARBA" id="ARBA00004141"/>
    </source>
</evidence>
<comment type="caution">
    <text evidence="8">The sequence shown here is derived from an EMBL/GenBank/DDBJ whole genome shotgun (WGS) entry which is preliminary data.</text>
</comment>
<comment type="similarity">
    <text evidence="2">Belongs to the GtrA family.</text>
</comment>
<dbReference type="InterPro" id="IPR007267">
    <property type="entry name" value="GtrA_DPMS_TM"/>
</dbReference>
<keyword evidence="3 6" id="KW-0812">Transmembrane</keyword>
<dbReference type="Proteomes" id="UP001172728">
    <property type="component" value="Unassembled WGS sequence"/>
</dbReference>
<keyword evidence="4 6" id="KW-1133">Transmembrane helix</keyword>
<evidence type="ECO:0000313" key="9">
    <source>
        <dbReference type="Proteomes" id="UP001172728"/>
    </source>
</evidence>
<dbReference type="Pfam" id="PF04138">
    <property type="entry name" value="GtrA_DPMS_TM"/>
    <property type="match status" value="1"/>
</dbReference>
<evidence type="ECO:0000256" key="3">
    <source>
        <dbReference type="ARBA" id="ARBA00022692"/>
    </source>
</evidence>
<feature type="domain" description="GtrA/DPMS transmembrane" evidence="7">
    <location>
        <begin position="17"/>
        <end position="147"/>
    </location>
</feature>
<evidence type="ECO:0000313" key="8">
    <source>
        <dbReference type="EMBL" id="MDN4474920.1"/>
    </source>
</evidence>
<name>A0ABT8G707_9MICO</name>
<evidence type="ECO:0000256" key="4">
    <source>
        <dbReference type="ARBA" id="ARBA00022989"/>
    </source>
</evidence>
<protein>
    <submittedName>
        <fullName evidence="8">GtrA family protein</fullName>
    </submittedName>
</protein>
<accession>A0ABT8G707</accession>
<sequence length="170" mass="18287">MTVLLRWVRARAGELARFGVVGVAGIVVNLGVFNLLRLGPLRPDAEIAGDDDRVVTAKIIATLVSILFAWVAHREWTYRGRRRHRPARELVLFGLVNGAALAVEAGTLFVSHHWWGLTSLLADNVFSLVGIGLGTITRYVGYSLFVFDAPAGDDAAAAAAPEAPDARDDA</sequence>
<feature type="transmembrane region" description="Helical" evidence="6">
    <location>
        <begin position="55"/>
        <end position="72"/>
    </location>
</feature>
<organism evidence="8 9">
    <name type="scientific">Demequina litoralis</name>
    <dbReference type="NCBI Taxonomy" id="3051660"/>
    <lineage>
        <taxon>Bacteria</taxon>
        <taxon>Bacillati</taxon>
        <taxon>Actinomycetota</taxon>
        <taxon>Actinomycetes</taxon>
        <taxon>Micrococcales</taxon>
        <taxon>Demequinaceae</taxon>
        <taxon>Demequina</taxon>
    </lineage>
</organism>
<feature type="transmembrane region" description="Helical" evidence="6">
    <location>
        <begin position="15"/>
        <end position="35"/>
    </location>
</feature>
<gene>
    <name evidence="8" type="ORF">QQX09_03505</name>
</gene>
<dbReference type="EMBL" id="JAUHPW010000002">
    <property type="protein sequence ID" value="MDN4474920.1"/>
    <property type="molecule type" value="Genomic_DNA"/>
</dbReference>
<evidence type="ECO:0000259" key="7">
    <source>
        <dbReference type="Pfam" id="PF04138"/>
    </source>
</evidence>
<evidence type="ECO:0000256" key="5">
    <source>
        <dbReference type="ARBA" id="ARBA00023136"/>
    </source>
</evidence>
<dbReference type="PANTHER" id="PTHR38459">
    <property type="entry name" value="PROPHAGE BACTOPRENOL-LINKED GLUCOSE TRANSLOCASE HOMOLOG"/>
    <property type="match status" value="1"/>
</dbReference>
<evidence type="ECO:0000256" key="2">
    <source>
        <dbReference type="ARBA" id="ARBA00009399"/>
    </source>
</evidence>
<proteinExistence type="inferred from homology"/>
<dbReference type="PANTHER" id="PTHR38459:SF1">
    <property type="entry name" value="PROPHAGE BACTOPRENOL-LINKED GLUCOSE TRANSLOCASE HOMOLOG"/>
    <property type="match status" value="1"/>
</dbReference>
<keyword evidence="5 6" id="KW-0472">Membrane</keyword>
<dbReference type="InterPro" id="IPR051401">
    <property type="entry name" value="GtrA_CellWall_Glycosyl"/>
</dbReference>